<dbReference type="AlphaFoldDB" id="A0A0S7C167"/>
<keyword evidence="1" id="KW-0472">Membrane</keyword>
<feature type="transmembrane region" description="Helical" evidence="1">
    <location>
        <begin position="12"/>
        <end position="31"/>
    </location>
</feature>
<feature type="transmembrane region" description="Helical" evidence="1">
    <location>
        <begin position="68"/>
        <end position="91"/>
    </location>
</feature>
<evidence type="ECO:0000313" key="2">
    <source>
        <dbReference type="EMBL" id="GAP43460.1"/>
    </source>
</evidence>
<feature type="transmembrane region" description="Helical" evidence="1">
    <location>
        <begin position="37"/>
        <end position="56"/>
    </location>
</feature>
<dbReference type="STRING" id="1678841.TBC1_111613"/>
<accession>A0A0S7C167</accession>
<dbReference type="EMBL" id="DF968182">
    <property type="protein sequence ID" value="GAP43460.1"/>
    <property type="molecule type" value="Genomic_DNA"/>
</dbReference>
<evidence type="ECO:0000256" key="1">
    <source>
        <dbReference type="SAM" id="Phobius"/>
    </source>
</evidence>
<sequence length="131" mass="14822">MSTSNYLYLKKLLLITAASGILMLVAFLTVPQYLSPALPFVLIFFMSVSLISYYLLQKKAASGTSGFVTGFMSHTVLRMALYLAIILSYAFLNREDAVRFIIGFFILYLIFTIFEVYQFLILTRKSKPAGE</sequence>
<gene>
    <name evidence="2" type="ORF">TBC1_111613</name>
</gene>
<keyword evidence="1" id="KW-1133">Transmembrane helix</keyword>
<keyword evidence="1" id="KW-0812">Transmembrane</keyword>
<organism evidence="2">
    <name type="scientific">Lentimicrobium saccharophilum</name>
    <dbReference type="NCBI Taxonomy" id="1678841"/>
    <lineage>
        <taxon>Bacteria</taxon>
        <taxon>Pseudomonadati</taxon>
        <taxon>Bacteroidota</taxon>
        <taxon>Bacteroidia</taxon>
        <taxon>Bacteroidales</taxon>
        <taxon>Lentimicrobiaceae</taxon>
        <taxon>Lentimicrobium</taxon>
    </lineage>
</organism>
<evidence type="ECO:0000313" key="3">
    <source>
        <dbReference type="Proteomes" id="UP000053091"/>
    </source>
</evidence>
<name>A0A0S7C167_9BACT</name>
<protein>
    <recommendedName>
        <fullName evidence="4">ATP synthase I chain</fullName>
    </recommendedName>
</protein>
<feature type="transmembrane region" description="Helical" evidence="1">
    <location>
        <begin position="97"/>
        <end position="117"/>
    </location>
</feature>
<reference evidence="2" key="1">
    <citation type="journal article" date="2015" name="Genome Announc.">
        <title>Draft Genome Sequence of Bacteroidales Strain TBC1, a Novel Isolate from a Methanogenic Wastewater Treatment System.</title>
        <authorList>
            <person name="Tourlousse D.M."/>
            <person name="Matsuura N."/>
            <person name="Sun L."/>
            <person name="Toyonaga M."/>
            <person name="Kuroda K."/>
            <person name="Ohashi A."/>
            <person name="Cruz R."/>
            <person name="Yamaguchi T."/>
            <person name="Sekiguchi Y."/>
        </authorList>
    </citation>
    <scope>NUCLEOTIDE SEQUENCE [LARGE SCALE GENOMIC DNA]</scope>
    <source>
        <strain evidence="2">TBC1</strain>
    </source>
</reference>
<evidence type="ECO:0008006" key="4">
    <source>
        <dbReference type="Google" id="ProtNLM"/>
    </source>
</evidence>
<proteinExistence type="predicted"/>
<dbReference type="Proteomes" id="UP000053091">
    <property type="component" value="Unassembled WGS sequence"/>
</dbReference>
<dbReference type="RefSeq" id="WP_062040567.1">
    <property type="nucleotide sequence ID" value="NZ_DF968182.1"/>
</dbReference>
<keyword evidence="3" id="KW-1185">Reference proteome</keyword>